<proteinExistence type="predicted"/>
<protein>
    <submittedName>
        <fullName evidence="1">Uncharacterized protein</fullName>
    </submittedName>
</protein>
<keyword evidence="2" id="KW-1185">Reference proteome</keyword>
<evidence type="ECO:0000313" key="1">
    <source>
        <dbReference type="EMBL" id="KAI3741063.1"/>
    </source>
</evidence>
<reference evidence="2" key="1">
    <citation type="journal article" date="2022" name="Mol. Ecol. Resour.">
        <title>The genomes of chicory, endive, great burdock and yacon provide insights into Asteraceae palaeo-polyploidization history and plant inulin production.</title>
        <authorList>
            <person name="Fan W."/>
            <person name="Wang S."/>
            <person name="Wang H."/>
            <person name="Wang A."/>
            <person name="Jiang F."/>
            <person name="Liu H."/>
            <person name="Zhao H."/>
            <person name="Xu D."/>
            <person name="Zhang Y."/>
        </authorList>
    </citation>
    <scope>NUCLEOTIDE SEQUENCE [LARGE SCALE GENOMIC DNA]</scope>
    <source>
        <strain evidence="2">cv. Yunnan</strain>
    </source>
</reference>
<dbReference type="EMBL" id="CM042037">
    <property type="protein sequence ID" value="KAI3741063.1"/>
    <property type="molecule type" value="Genomic_DNA"/>
</dbReference>
<gene>
    <name evidence="1" type="ORF">L1987_58730</name>
</gene>
<evidence type="ECO:0000313" key="2">
    <source>
        <dbReference type="Proteomes" id="UP001056120"/>
    </source>
</evidence>
<name>A0ACB9D3T8_9ASTR</name>
<accession>A0ACB9D3T8</accession>
<reference evidence="1 2" key="2">
    <citation type="journal article" date="2022" name="Mol. Ecol. Resour.">
        <title>The genomes of chicory, endive, great burdock and yacon provide insights into Asteraceae paleo-polyploidization history and plant inulin production.</title>
        <authorList>
            <person name="Fan W."/>
            <person name="Wang S."/>
            <person name="Wang H."/>
            <person name="Wang A."/>
            <person name="Jiang F."/>
            <person name="Liu H."/>
            <person name="Zhao H."/>
            <person name="Xu D."/>
            <person name="Zhang Y."/>
        </authorList>
    </citation>
    <scope>NUCLEOTIDE SEQUENCE [LARGE SCALE GENOMIC DNA]</scope>
    <source>
        <strain evidence="2">cv. Yunnan</strain>
        <tissue evidence="1">Leaves</tissue>
    </source>
</reference>
<comment type="caution">
    <text evidence="1">The sequence shown here is derived from an EMBL/GenBank/DDBJ whole genome shotgun (WGS) entry which is preliminary data.</text>
</comment>
<dbReference type="Proteomes" id="UP001056120">
    <property type="component" value="Linkage Group LG20"/>
</dbReference>
<sequence length="108" mass="11231">MSIRAVMSSGCVKRPDESNPDEGNPDEGANDEVRSRVGVSWLGSGATWIGVQGNYNGGWRRRQTGKVVISVGRDASVAVGGDVRRGDVVVAVGGDAVIPCGCGSCWRP</sequence>
<organism evidence="1 2">
    <name type="scientific">Smallanthus sonchifolius</name>
    <dbReference type="NCBI Taxonomy" id="185202"/>
    <lineage>
        <taxon>Eukaryota</taxon>
        <taxon>Viridiplantae</taxon>
        <taxon>Streptophyta</taxon>
        <taxon>Embryophyta</taxon>
        <taxon>Tracheophyta</taxon>
        <taxon>Spermatophyta</taxon>
        <taxon>Magnoliopsida</taxon>
        <taxon>eudicotyledons</taxon>
        <taxon>Gunneridae</taxon>
        <taxon>Pentapetalae</taxon>
        <taxon>asterids</taxon>
        <taxon>campanulids</taxon>
        <taxon>Asterales</taxon>
        <taxon>Asteraceae</taxon>
        <taxon>Asteroideae</taxon>
        <taxon>Heliantheae alliance</taxon>
        <taxon>Millerieae</taxon>
        <taxon>Smallanthus</taxon>
    </lineage>
</organism>